<dbReference type="AlphaFoldDB" id="A0A3N1KX40"/>
<protein>
    <submittedName>
        <fullName evidence="7">Glutamate carboxypeptidase</fullName>
    </submittedName>
</protein>
<dbReference type="InterPro" id="IPR002933">
    <property type="entry name" value="Peptidase_M20"/>
</dbReference>
<comment type="caution">
    <text evidence="7">The sequence shown here is derived from an EMBL/GenBank/DDBJ whole genome shotgun (WGS) entry which is preliminary data.</text>
</comment>
<dbReference type="PANTHER" id="PTHR43808:SF9">
    <property type="entry name" value="BLL0789 PROTEIN"/>
    <property type="match status" value="1"/>
</dbReference>
<dbReference type="GO" id="GO:0004180">
    <property type="term" value="F:carboxypeptidase activity"/>
    <property type="evidence" value="ECO:0007669"/>
    <property type="project" value="UniProtKB-KW"/>
</dbReference>
<dbReference type="RefSeq" id="WP_197735666.1">
    <property type="nucleotide sequence ID" value="NZ_AP019700.1"/>
</dbReference>
<feature type="active site" evidence="5">
    <location>
        <position position="85"/>
    </location>
</feature>
<dbReference type="Gene3D" id="3.30.70.360">
    <property type="match status" value="1"/>
</dbReference>
<dbReference type="PANTHER" id="PTHR43808">
    <property type="entry name" value="ACETYLORNITHINE DEACETYLASE"/>
    <property type="match status" value="1"/>
</dbReference>
<comment type="cofactor">
    <cofactor evidence="1">
        <name>Zn(2+)</name>
        <dbReference type="ChEBI" id="CHEBI:29105"/>
    </cofactor>
</comment>
<dbReference type="Proteomes" id="UP000278222">
    <property type="component" value="Unassembled WGS sequence"/>
</dbReference>
<evidence type="ECO:0000256" key="1">
    <source>
        <dbReference type="ARBA" id="ARBA00001947"/>
    </source>
</evidence>
<keyword evidence="7" id="KW-0645">Protease</keyword>
<dbReference type="NCBIfam" id="NF005678">
    <property type="entry name" value="PRK07473.1"/>
    <property type="match status" value="1"/>
</dbReference>
<dbReference type="SUPFAM" id="SSF55031">
    <property type="entry name" value="Bacterial exopeptidase dimerisation domain"/>
    <property type="match status" value="1"/>
</dbReference>
<keyword evidence="7" id="KW-0121">Carboxypeptidase</keyword>
<sequence>MDMHNDDGFDGEDILAGIREWIGVESPTVHPAGVNRMMDLAEQAMAAAGAAIERIPGTDGYGDVVRATIPGRKDGPGILVLGHLDTVHLVGTLDGPMPMRRDGDRFFGPGTYDMKGGMYLACHAMRRVVERSGGPELPVTFMFIPDEEVGSPSTRRLIEDEARRHAFVLVPEPAKGEAGRVVTGRHAFLRYKLRTHGRPAHAGSENNRLGRSAVRAMANLIEQIEGWSDRTRGQTYSVGVVRGGTFVNVIPIECYAEVLCVAPTEADMDLVRERMASLAGEADGVRVEVEAGSVRPLFRPHAGTLDLFESARAVAEGLGFALEHGQFGGGSDGNFTGALGIPTLDGLGVCGDGAHTHGEHLLVSSLAPRARLLAGLFERLQ</sequence>
<name>A0A3N1KX40_9PROT</name>
<dbReference type="Pfam" id="PF07687">
    <property type="entry name" value="M20_dimer"/>
    <property type="match status" value="1"/>
</dbReference>
<reference evidence="7 8" key="1">
    <citation type="submission" date="2018-11" db="EMBL/GenBank/DDBJ databases">
        <title>Genomic Encyclopedia of Type Strains, Phase IV (KMG-IV): sequencing the most valuable type-strain genomes for metagenomic binning, comparative biology and taxonomic classification.</title>
        <authorList>
            <person name="Goeker M."/>
        </authorList>
    </citation>
    <scope>NUCLEOTIDE SEQUENCE [LARGE SCALE GENOMIC DNA]</scope>
    <source>
        <strain evidence="7 8">DSM 5900</strain>
    </source>
</reference>
<organism evidence="7 8">
    <name type="scientific">Stella humosa</name>
    <dbReference type="NCBI Taxonomy" id="94"/>
    <lineage>
        <taxon>Bacteria</taxon>
        <taxon>Pseudomonadati</taxon>
        <taxon>Pseudomonadota</taxon>
        <taxon>Alphaproteobacteria</taxon>
        <taxon>Rhodospirillales</taxon>
        <taxon>Stellaceae</taxon>
        <taxon>Stella</taxon>
    </lineage>
</organism>
<dbReference type="InterPro" id="IPR036264">
    <property type="entry name" value="Bact_exopeptidase_dim_dom"/>
</dbReference>
<evidence type="ECO:0000256" key="4">
    <source>
        <dbReference type="ARBA" id="ARBA00022833"/>
    </source>
</evidence>
<proteinExistence type="predicted"/>
<dbReference type="InterPro" id="IPR011650">
    <property type="entry name" value="Peptidase_M20_dimer"/>
</dbReference>
<dbReference type="SUPFAM" id="SSF53187">
    <property type="entry name" value="Zn-dependent exopeptidases"/>
    <property type="match status" value="1"/>
</dbReference>
<dbReference type="Gene3D" id="3.40.630.10">
    <property type="entry name" value="Zn peptidases"/>
    <property type="match status" value="1"/>
</dbReference>
<evidence type="ECO:0000256" key="3">
    <source>
        <dbReference type="ARBA" id="ARBA00022801"/>
    </source>
</evidence>
<keyword evidence="8" id="KW-1185">Reference proteome</keyword>
<dbReference type="PROSITE" id="PS00758">
    <property type="entry name" value="ARGE_DAPE_CPG2_1"/>
    <property type="match status" value="1"/>
</dbReference>
<accession>A0A3N1KX40</accession>
<dbReference type="PIRSF" id="PIRSF037238">
    <property type="entry name" value="Carboxypeptidase_G2"/>
    <property type="match status" value="1"/>
</dbReference>
<dbReference type="EMBL" id="RJKX01000016">
    <property type="protein sequence ID" value="ROP83787.1"/>
    <property type="molecule type" value="Genomic_DNA"/>
</dbReference>
<dbReference type="InterPro" id="IPR017150">
    <property type="entry name" value="Pept_M20_glutamate_carboxypep"/>
</dbReference>
<dbReference type="InterPro" id="IPR050072">
    <property type="entry name" value="Peptidase_M20A"/>
</dbReference>
<dbReference type="CDD" id="cd03885">
    <property type="entry name" value="M20_CPDG2"/>
    <property type="match status" value="1"/>
</dbReference>
<dbReference type="GO" id="GO:0046872">
    <property type="term" value="F:metal ion binding"/>
    <property type="evidence" value="ECO:0007669"/>
    <property type="project" value="UniProtKB-KW"/>
</dbReference>
<evidence type="ECO:0000313" key="8">
    <source>
        <dbReference type="Proteomes" id="UP000278222"/>
    </source>
</evidence>
<dbReference type="Pfam" id="PF01546">
    <property type="entry name" value="Peptidase_M20"/>
    <property type="match status" value="1"/>
</dbReference>
<keyword evidence="3" id="KW-0378">Hydrolase</keyword>
<keyword evidence="4" id="KW-0862">Zinc</keyword>
<keyword evidence="2" id="KW-0479">Metal-binding</keyword>
<evidence type="ECO:0000256" key="5">
    <source>
        <dbReference type="PIRSR" id="PIRSR037238-1"/>
    </source>
</evidence>
<dbReference type="InterPro" id="IPR001261">
    <property type="entry name" value="ArgE/DapE_CS"/>
</dbReference>
<feature type="active site" description="Proton acceptor" evidence="5">
    <location>
        <position position="147"/>
    </location>
</feature>
<evidence type="ECO:0000313" key="7">
    <source>
        <dbReference type="EMBL" id="ROP83787.1"/>
    </source>
</evidence>
<gene>
    <name evidence="7" type="ORF">EDC65_4436</name>
</gene>
<evidence type="ECO:0000259" key="6">
    <source>
        <dbReference type="Pfam" id="PF07687"/>
    </source>
</evidence>
<evidence type="ECO:0000256" key="2">
    <source>
        <dbReference type="ARBA" id="ARBA00022723"/>
    </source>
</evidence>
<feature type="domain" description="Peptidase M20 dimerisation" evidence="6">
    <location>
        <begin position="184"/>
        <end position="282"/>
    </location>
</feature>